<dbReference type="OrthoDB" id="2535391at2759"/>
<feature type="compositionally biased region" description="Low complexity" evidence="1">
    <location>
        <begin position="136"/>
        <end position="145"/>
    </location>
</feature>
<feature type="compositionally biased region" description="Basic and acidic residues" evidence="1">
    <location>
        <begin position="12"/>
        <end position="32"/>
    </location>
</feature>
<feature type="region of interest" description="Disordered" evidence="1">
    <location>
        <begin position="1"/>
        <end position="38"/>
    </location>
</feature>
<dbReference type="GeneID" id="19335746"/>
<dbReference type="AlphaFoldDB" id="M3A750"/>
<reference evidence="2 3" key="1">
    <citation type="journal article" date="2012" name="PLoS Pathog.">
        <title>Diverse lifestyles and strategies of plant pathogenesis encoded in the genomes of eighteen Dothideomycetes fungi.</title>
        <authorList>
            <person name="Ohm R.A."/>
            <person name="Feau N."/>
            <person name="Henrissat B."/>
            <person name="Schoch C.L."/>
            <person name="Horwitz B.A."/>
            <person name="Barry K.W."/>
            <person name="Condon B.J."/>
            <person name="Copeland A.C."/>
            <person name="Dhillon B."/>
            <person name="Glaser F."/>
            <person name="Hesse C.N."/>
            <person name="Kosti I."/>
            <person name="LaButti K."/>
            <person name="Lindquist E.A."/>
            <person name="Lucas S."/>
            <person name="Salamov A.A."/>
            <person name="Bradshaw R.E."/>
            <person name="Ciuffetti L."/>
            <person name="Hamelin R.C."/>
            <person name="Kema G.H.J."/>
            <person name="Lawrence C."/>
            <person name="Scott J.A."/>
            <person name="Spatafora J.W."/>
            <person name="Turgeon B.G."/>
            <person name="de Wit P.J.G.M."/>
            <person name="Zhong S."/>
            <person name="Goodwin S.B."/>
            <person name="Grigoriev I.V."/>
        </authorList>
    </citation>
    <scope>NUCLEOTIDE SEQUENCE [LARGE SCALE GENOMIC DNA]</scope>
    <source>
        <strain evidence="2 3">CIRAD86</strain>
    </source>
</reference>
<organism evidence="2 3">
    <name type="scientific">Pseudocercospora fijiensis (strain CIRAD86)</name>
    <name type="common">Black leaf streak disease fungus</name>
    <name type="synonym">Mycosphaerella fijiensis</name>
    <dbReference type="NCBI Taxonomy" id="383855"/>
    <lineage>
        <taxon>Eukaryota</taxon>
        <taxon>Fungi</taxon>
        <taxon>Dikarya</taxon>
        <taxon>Ascomycota</taxon>
        <taxon>Pezizomycotina</taxon>
        <taxon>Dothideomycetes</taxon>
        <taxon>Dothideomycetidae</taxon>
        <taxon>Mycosphaerellales</taxon>
        <taxon>Mycosphaerellaceae</taxon>
        <taxon>Pseudocercospora</taxon>
    </lineage>
</organism>
<sequence>MAPLSKQGSNSHDWENDSNMKKLLEKKRKAEDAELFNSEETMVLKRRAVVIAAKRTPLPRRLSDLTFDDDITPSIDTQLHNAARARSTKKPQAARKVTSKRESKPRRKSDQNVTAKKQNEFDKAAVGTQRRRGRIAAEGGAKAIS</sequence>
<feature type="compositionally biased region" description="Polar residues" evidence="1">
    <location>
        <begin position="1"/>
        <end position="11"/>
    </location>
</feature>
<proteinExistence type="predicted"/>
<feature type="region of interest" description="Disordered" evidence="1">
    <location>
        <begin position="79"/>
        <end position="145"/>
    </location>
</feature>
<evidence type="ECO:0000313" key="2">
    <source>
        <dbReference type="EMBL" id="EME80451.1"/>
    </source>
</evidence>
<evidence type="ECO:0000313" key="3">
    <source>
        <dbReference type="Proteomes" id="UP000016932"/>
    </source>
</evidence>
<dbReference type="VEuPathDB" id="FungiDB:MYCFIDRAFT_198677"/>
<dbReference type="KEGG" id="pfj:MYCFIDRAFT_198677"/>
<dbReference type="RefSeq" id="XP_007929381.1">
    <property type="nucleotide sequence ID" value="XM_007931190.1"/>
</dbReference>
<name>M3A750_PSEFD</name>
<dbReference type="EMBL" id="KB446561">
    <property type="protein sequence ID" value="EME80451.1"/>
    <property type="molecule type" value="Genomic_DNA"/>
</dbReference>
<gene>
    <name evidence="2" type="ORF">MYCFIDRAFT_198677</name>
</gene>
<accession>M3A750</accession>
<dbReference type="HOGENOM" id="CLU_1787664_0_0_1"/>
<protein>
    <submittedName>
        <fullName evidence="2">Uncharacterized protein</fullName>
    </submittedName>
</protein>
<evidence type="ECO:0000256" key="1">
    <source>
        <dbReference type="SAM" id="MobiDB-lite"/>
    </source>
</evidence>
<keyword evidence="3" id="KW-1185">Reference proteome</keyword>
<dbReference type="Proteomes" id="UP000016932">
    <property type="component" value="Unassembled WGS sequence"/>
</dbReference>